<dbReference type="SUPFAM" id="SSF103473">
    <property type="entry name" value="MFS general substrate transporter"/>
    <property type="match status" value="1"/>
</dbReference>
<dbReference type="EMBL" id="KQ976450">
    <property type="protein sequence ID" value="KYM85644.1"/>
    <property type="molecule type" value="Genomic_DNA"/>
</dbReference>
<feature type="transmembrane region" description="Helical" evidence="1">
    <location>
        <begin position="25"/>
        <end position="45"/>
    </location>
</feature>
<feature type="transmembrane region" description="Helical" evidence="1">
    <location>
        <begin position="114"/>
        <end position="141"/>
    </location>
</feature>
<dbReference type="Proteomes" id="UP000078540">
    <property type="component" value="Unassembled WGS sequence"/>
</dbReference>
<feature type="transmembrane region" description="Helical" evidence="1">
    <location>
        <begin position="84"/>
        <end position="108"/>
    </location>
</feature>
<keyword evidence="1" id="KW-0812">Transmembrane</keyword>
<reference evidence="2 3" key="1">
    <citation type="submission" date="2015-09" db="EMBL/GenBank/DDBJ databases">
        <title>Atta colombica WGS genome.</title>
        <authorList>
            <person name="Nygaard S."/>
            <person name="Hu H."/>
            <person name="Boomsma J."/>
            <person name="Zhang G."/>
        </authorList>
    </citation>
    <scope>NUCLEOTIDE SEQUENCE [LARGE SCALE GENOMIC DNA]</scope>
    <source>
        <strain evidence="2">Treedump-2</strain>
        <tissue evidence="2">Whole body</tissue>
    </source>
</reference>
<feature type="transmembrane region" description="Helical" evidence="1">
    <location>
        <begin position="51"/>
        <end position="72"/>
    </location>
</feature>
<dbReference type="AlphaFoldDB" id="A0A195BLJ9"/>
<keyword evidence="1" id="KW-1133">Transmembrane helix</keyword>
<gene>
    <name evidence="2" type="ORF">ALC53_04425</name>
</gene>
<accession>A0A195BLJ9</accession>
<sequence length="596" mass="68606">MPQNLDQQKLSHKTSRCVSTIIKPLRIFQFFAVLLLFVVTIYMIVMDPTPISAIACILLIVLSGIYIFVLAIELISHFAGSALHIIPMTIFSLLGLLFFAVAGISLIFKAYIQLIVIIVIVLCLLAALFFLIDITMVLAFWKRRCSICEQCCSNNIMELLLHRANELNKLETEIMRHDVTTSLSDIRVPCELEDVTTPDHCYRKVGYSRRRQYIDCPTLCPSLCNLGVAQIQTESRKMSVVESQTPSANMKETPIQTLSKCDLCRQHIQLPVETPPVSNMHCFQHPQWSYPAIVQFLRGEVSAPCCSGCKCIPDNAQMQQQSQQIMYNNNMRPLISKVKSNSHKMMNDAIQQVTKEKDQKIAKIKDSDIIEKIIIGHENVKERKKDSKERCEEKKTIEENKIKRSKGGGEHSPRIYQEFKDVMEQENITNLKESNVFVINEDCIPEKMASRTILDNQSQSFHTKIGTPNSIIERQSNAACLLYKRQKSLTPTSDNSRYYIVFKDKKGRYFCEFCAPPETKKVNDPFPLRLNTHHSFAATQLKKQNFQNLENKFEHFEHKNFVISLIFKCNFDVITDYERIKCTYVFSLCFDSFFHK</sequence>
<name>A0A195BLJ9_9HYME</name>
<evidence type="ECO:0000256" key="1">
    <source>
        <dbReference type="SAM" id="Phobius"/>
    </source>
</evidence>
<protein>
    <submittedName>
        <fullName evidence="2">Uncharacterized protein</fullName>
    </submittedName>
</protein>
<keyword evidence="1" id="KW-0472">Membrane</keyword>
<evidence type="ECO:0000313" key="2">
    <source>
        <dbReference type="EMBL" id="KYM85644.1"/>
    </source>
</evidence>
<proteinExistence type="predicted"/>
<dbReference type="InterPro" id="IPR036259">
    <property type="entry name" value="MFS_trans_sf"/>
</dbReference>
<organism evidence="2 3">
    <name type="scientific">Atta colombica</name>
    <dbReference type="NCBI Taxonomy" id="520822"/>
    <lineage>
        <taxon>Eukaryota</taxon>
        <taxon>Metazoa</taxon>
        <taxon>Ecdysozoa</taxon>
        <taxon>Arthropoda</taxon>
        <taxon>Hexapoda</taxon>
        <taxon>Insecta</taxon>
        <taxon>Pterygota</taxon>
        <taxon>Neoptera</taxon>
        <taxon>Endopterygota</taxon>
        <taxon>Hymenoptera</taxon>
        <taxon>Apocrita</taxon>
        <taxon>Aculeata</taxon>
        <taxon>Formicoidea</taxon>
        <taxon>Formicidae</taxon>
        <taxon>Myrmicinae</taxon>
        <taxon>Atta</taxon>
    </lineage>
</organism>
<keyword evidence="3" id="KW-1185">Reference proteome</keyword>
<evidence type="ECO:0000313" key="3">
    <source>
        <dbReference type="Proteomes" id="UP000078540"/>
    </source>
</evidence>